<dbReference type="InterPro" id="IPR024983">
    <property type="entry name" value="CHAT_dom"/>
</dbReference>
<dbReference type="Pfam" id="PF13374">
    <property type="entry name" value="TPR_10"/>
    <property type="match status" value="4"/>
</dbReference>
<dbReference type="Proteomes" id="UP000299794">
    <property type="component" value="Unassembled WGS sequence"/>
</dbReference>
<sequence>MNEQRLNAYQTLMNNLLTCPSGEELQILQDNQELLDQNFLQFLLAISSQLQEAGKQQEAELLINLAEELSLFMGNTNSPEDYYKFLMGVLQAVLKSQGNPQIVYPLFQQNLDKLDENLANILKNRVTATLKELSLEAAIYMAAVIAEFGNLILQFPQGSRKNNLEISIATSQATLEIYTREAFPEQWAGTQNNLANAYKDRIKGEKAENIERAIRFYQAALEIINRVAFPEDWAMIQNNLANAYSNRIKGEKAQNIERAIAIYQAALEIRTREAFPKQWATTQNNLALAYYYRIKGGKAQNIERAIALYQAALEIYTREAFPEDWAMTQNNLAIAYSDRIKGEKAENIEQAITFYQAALEITTRAAFPEQWAQTQNNLAAAYYGRIKGEKAENIEQTIAFYQAALEIRTRAAFPYNYLGTSFNLGVVYQASQQWQLAYETFDNAIETLEEIRAGIVKGGDADKQKLAEEWQKLYQGMVEVCIELKNYTAAIEYVERSKTRNLVELLATRDLYPKGDIPQTVLDELDRLRRDIETEQRRLEIEERTRNPFGDGTTGERSPNIAALQTPPPDRNRLNQLRQELDTLITRDITPKDPDFLLTQKVEPMPFSDIQALTGDNTAILEWYILSDRFVVFIVTPPSSPSRTRDGGEVKLWQSTPEDYNALIAWAADYLAYYETDKKQWQNTLTSRLQRLGEILHFDQLLNAIGEKCDRLVLIPNRFLHLFPLHALPISQQKPTLGNERSILMDLFSGGVSYAPSCQLLQTAKNRQRPDFSQLFAIQNPTKDLAYTDLEVNSICTYFNPSHILVHENAKKTTFNEQQTTLKTANCHHFSCHGYFNFENPILSALLFADCYLEPAPSPLDPSRHLRLEKGQTLDLSECLTLGDVFTLDLRCCRLVTLSACETGLIDFQSNSDEYIGLPSGFLVAGSTNVVSSLWSVSDISTAILMIRFYQLLREGEEVAIALNHAQNWLRNATKAELLAWIDPGNKMQLRQSLKKIEDHEKPFASSYYWAAFCAIGR</sequence>
<proteinExistence type="predicted"/>
<gene>
    <name evidence="3" type="ORF">PA905_02120</name>
</gene>
<accession>A0A4P5ZVA8</accession>
<name>A0A4P5ZVA8_PLAAG</name>
<feature type="region of interest" description="Disordered" evidence="1">
    <location>
        <begin position="544"/>
        <end position="572"/>
    </location>
</feature>
<evidence type="ECO:0000256" key="1">
    <source>
        <dbReference type="SAM" id="MobiDB-lite"/>
    </source>
</evidence>
<organism evidence="3 4">
    <name type="scientific">Planktothrix agardhii CCAP 1459/11A</name>
    <dbReference type="NCBI Taxonomy" id="282420"/>
    <lineage>
        <taxon>Bacteria</taxon>
        <taxon>Bacillati</taxon>
        <taxon>Cyanobacteriota</taxon>
        <taxon>Cyanophyceae</taxon>
        <taxon>Oscillatoriophycideae</taxon>
        <taxon>Oscillatoriales</taxon>
        <taxon>Microcoleaceae</taxon>
        <taxon>Planktothrix</taxon>
    </lineage>
</organism>
<dbReference type="PANTHER" id="PTHR10098:SF108">
    <property type="entry name" value="TETRATRICOPEPTIDE REPEAT PROTEIN 28"/>
    <property type="match status" value="1"/>
</dbReference>
<dbReference type="InterPro" id="IPR019734">
    <property type="entry name" value="TPR_rpt"/>
</dbReference>
<dbReference type="SMART" id="SM00671">
    <property type="entry name" value="SEL1"/>
    <property type="match status" value="4"/>
</dbReference>
<protein>
    <recommendedName>
        <fullName evidence="2">CHAT domain-containing protein</fullName>
    </recommendedName>
</protein>
<dbReference type="InterPro" id="IPR006597">
    <property type="entry name" value="Sel1-like"/>
</dbReference>
<comment type="caution">
    <text evidence="3">The sequence shown here is derived from an EMBL/GenBank/DDBJ whole genome shotgun (WGS) entry which is preliminary data.</text>
</comment>
<dbReference type="Pfam" id="PF12770">
    <property type="entry name" value="CHAT"/>
    <property type="match status" value="1"/>
</dbReference>
<dbReference type="EMBL" id="BJCD01000028">
    <property type="protein sequence ID" value="GDZ92517.1"/>
    <property type="molecule type" value="Genomic_DNA"/>
</dbReference>
<evidence type="ECO:0000313" key="3">
    <source>
        <dbReference type="EMBL" id="GDZ92517.1"/>
    </source>
</evidence>
<evidence type="ECO:0000259" key="2">
    <source>
        <dbReference type="Pfam" id="PF12770"/>
    </source>
</evidence>
<reference evidence="4" key="1">
    <citation type="submission" date="2019-02" db="EMBL/GenBank/DDBJ databases">
        <title>Draft genome sequence of Planktothrix agardhii NIES-905.</title>
        <authorList>
            <person name="Yamaguchi H."/>
            <person name="Suzuki S."/>
            <person name="Kawachi M."/>
        </authorList>
    </citation>
    <scope>NUCLEOTIDE SEQUENCE [LARGE SCALE GENOMIC DNA]</scope>
    <source>
        <strain evidence="4">CCAP 1459/11A</strain>
    </source>
</reference>
<evidence type="ECO:0000313" key="4">
    <source>
        <dbReference type="Proteomes" id="UP000299794"/>
    </source>
</evidence>
<dbReference type="InterPro" id="IPR011990">
    <property type="entry name" value="TPR-like_helical_dom_sf"/>
</dbReference>
<dbReference type="PANTHER" id="PTHR10098">
    <property type="entry name" value="RAPSYN-RELATED"/>
    <property type="match status" value="1"/>
</dbReference>
<feature type="domain" description="CHAT" evidence="2">
    <location>
        <begin position="689"/>
        <end position="1017"/>
    </location>
</feature>
<dbReference type="SUPFAM" id="SSF48452">
    <property type="entry name" value="TPR-like"/>
    <property type="match status" value="2"/>
</dbReference>
<dbReference type="SMART" id="SM00028">
    <property type="entry name" value="TPR"/>
    <property type="match status" value="6"/>
</dbReference>
<dbReference type="RefSeq" id="WP_141293196.1">
    <property type="nucleotide sequence ID" value="NZ_BJCD01000028.1"/>
</dbReference>
<dbReference type="AlphaFoldDB" id="A0A4P5ZVA8"/>
<dbReference type="Gene3D" id="1.25.40.10">
    <property type="entry name" value="Tetratricopeptide repeat domain"/>
    <property type="match status" value="2"/>
</dbReference>